<evidence type="ECO:0000256" key="5">
    <source>
        <dbReference type="ARBA" id="ARBA00051131"/>
    </source>
</evidence>
<comment type="catalytic activity">
    <reaction evidence="5">
        <text>molybdopterin + ATP + H(+) = adenylyl-molybdopterin + diphosphate</text>
        <dbReference type="Rhea" id="RHEA:31331"/>
        <dbReference type="ChEBI" id="CHEBI:15378"/>
        <dbReference type="ChEBI" id="CHEBI:30616"/>
        <dbReference type="ChEBI" id="CHEBI:33019"/>
        <dbReference type="ChEBI" id="CHEBI:58698"/>
        <dbReference type="ChEBI" id="CHEBI:62727"/>
        <dbReference type="EC" id="2.7.7.75"/>
    </reaction>
</comment>
<comment type="function">
    <text evidence="6">Catalyzes the adenylation of molybdopterin as part of the biosynthesis of the molybdenum-cofactor.</text>
</comment>
<organism evidence="8 9">
    <name type="scientific">Oceanidesulfovibrio marinus</name>
    <dbReference type="NCBI Taxonomy" id="370038"/>
    <lineage>
        <taxon>Bacteria</taxon>
        <taxon>Pseudomonadati</taxon>
        <taxon>Thermodesulfobacteriota</taxon>
        <taxon>Desulfovibrionia</taxon>
        <taxon>Desulfovibrionales</taxon>
        <taxon>Desulfovibrionaceae</taxon>
        <taxon>Oceanidesulfovibrio</taxon>
    </lineage>
</organism>
<dbReference type="NCBIfam" id="TIGR00177">
    <property type="entry name" value="molyb_syn"/>
    <property type="match status" value="1"/>
</dbReference>
<dbReference type="SMART" id="SM00852">
    <property type="entry name" value="MoCF_biosynth"/>
    <property type="match status" value="1"/>
</dbReference>
<dbReference type="Gene3D" id="3.40.980.10">
    <property type="entry name" value="MoaB/Mog-like domain"/>
    <property type="match status" value="1"/>
</dbReference>
<name>A0A6P1ZM72_9BACT</name>
<dbReference type="EMBL" id="QMIF01000001">
    <property type="protein sequence ID" value="TVM36873.1"/>
    <property type="molecule type" value="Genomic_DNA"/>
</dbReference>
<dbReference type="Pfam" id="PF00994">
    <property type="entry name" value="MoCF_biosynth"/>
    <property type="match status" value="1"/>
</dbReference>
<dbReference type="EC" id="2.7.7.75" evidence="2"/>
<evidence type="ECO:0000256" key="3">
    <source>
        <dbReference type="ARBA" id="ARBA00013491"/>
    </source>
</evidence>
<dbReference type="InterPro" id="IPR001453">
    <property type="entry name" value="MoaB/Mog_dom"/>
</dbReference>
<reference evidence="8 9" key="1">
    <citation type="submission" date="2018-06" db="EMBL/GenBank/DDBJ databases">
        <title>Complete genome of Desulfovibrio marinus P48SEP.</title>
        <authorList>
            <person name="Crispim J.S."/>
            <person name="Vidigal P.M.P."/>
            <person name="Silva L.C.F."/>
            <person name="Araujo L.C."/>
            <person name="Laguardia C.N."/>
            <person name="Dias R.S."/>
            <person name="Sousa M.P."/>
            <person name="Paula S.O."/>
            <person name="Silva C."/>
        </authorList>
    </citation>
    <scope>NUCLEOTIDE SEQUENCE [LARGE SCALE GENOMIC DNA]</scope>
    <source>
        <strain evidence="8 9">P48SEP</strain>
    </source>
</reference>
<dbReference type="SUPFAM" id="SSF53218">
    <property type="entry name" value="Molybdenum cofactor biosynthesis proteins"/>
    <property type="match status" value="1"/>
</dbReference>
<dbReference type="AlphaFoldDB" id="A0A6P1ZM72"/>
<gene>
    <name evidence="8" type="ORF">DQK91_01535</name>
</gene>
<evidence type="ECO:0000256" key="6">
    <source>
        <dbReference type="ARBA" id="ARBA00058212"/>
    </source>
</evidence>
<dbReference type="PROSITE" id="PS01078">
    <property type="entry name" value="MOCF_BIOSYNTHESIS_1"/>
    <property type="match status" value="1"/>
</dbReference>
<evidence type="ECO:0000256" key="2">
    <source>
        <dbReference type="ARBA" id="ARBA00012509"/>
    </source>
</evidence>
<accession>A0A6P1ZM72</accession>
<sequence length="234" mass="24234">MRAEIPLDGLPVGVRLAPVSTPNDAVLLTVRTGWLPAMELSPGGHAVHGVFAKVLRAIPPGHMDLVPGKAGRSLAWITLSDSAAAGQKEDTSGPVIEDMVRSAMPVGYAEGFLLPDDEIRLRALVADLAIAQRFDIIITTGGTGLAPTDRTPEALTPILERRLPGLEQVMIASSLAKTPHGALTRSVAGTVGHAIVLSLPGSPKAVRENLEAALPALGHGLDKLQGDTTPCAAT</sequence>
<proteinExistence type="predicted"/>
<dbReference type="GO" id="GO:0061598">
    <property type="term" value="F:molybdopterin adenylyltransferase activity"/>
    <property type="evidence" value="ECO:0007669"/>
    <property type="project" value="UniProtKB-EC"/>
</dbReference>
<feature type="domain" description="MoaB/Mog" evidence="7">
    <location>
        <begin position="75"/>
        <end position="220"/>
    </location>
</feature>
<dbReference type="OrthoDB" id="9784492at2"/>
<dbReference type="CDD" id="cd00886">
    <property type="entry name" value="MogA_MoaB"/>
    <property type="match status" value="1"/>
</dbReference>
<evidence type="ECO:0000313" key="8">
    <source>
        <dbReference type="EMBL" id="TVM36873.1"/>
    </source>
</evidence>
<protein>
    <recommendedName>
        <fullName evidence="3">Molybdopterin adenylyltransferase</fullName>
        <ecNumber evidence="2">2.7.7.75</ecNumber>
    </recommendedName>
</protein>
<evidence type="ECO:0000313" key="9">
    <source>
        <dbReference type="Proteomes" id="UP000434052"/>
    </source>
</evidence>
<dbReference type="GO" id="GO:0006777">
    <property type="term" value="P:Mo-molybdopterin cofactor biosynthetic process"/>
    <property type="evidence" value="ECO:0007669"/>
    <property type="project" value="UniProtKB-KW"/>
</dbReference>
<dbReference type="InterPro" id="IPR036425">
    <property type="entry name" value="MoaB/Mog-like_dom_sf"/>
</dbReference>
<dbReference type="Proteomes" id="UP000434052">
    <property type="component" value="Unassembled WGS sequence"/>
</dbReference>
<dbReference type="InterPro" id="IPR008284">
    <property type="entry name" value="MoCF_biosynth_CS"/>
</dbReference>
<dbReference type="InterPro" id="IPR051920">
    <property type="entry name" value="MPT_Adenylyltrnsfr/MoaC-Rel"/>
</dbReference>
<comment type="caution">
    <text evidence="8">The sequence shown here is derived from an EMBL/GenBank/DDBJ whole genome shotgun (WGS) entry which is preliminary data.</text>
</comment>
<evidence type="ECO:0000256" key="1">
    <source>
        <dbReference type="ARBA" id="ARBA00005046"/>
    </source>
</evidence>
<keyword evidence="4" id="KW-0501">Molybdenum cofactor biosynthesis</keyword>
<dbReference type="PANTHER" id="PTHR43764:SF1">
    <property type="entry name" value="MOLYBDOPTERIN MOLYBDOTRANSFERASE"/>
    <property type="match status" value="1"/>
</dbReference>
<evidence type="ECO:0000259" key="7">
    <source>
        <dbReference type="SMART" id="SM00852"/>
    </source>
</evidence>
<comment type="pathway">
    <text evidence="1">Cofactor biosynthesis; molybdopterin biosynthesis.</text>
</comment>
<dbReference type="UniPathway" id="UPA00344"/>
<dbReference type="PANTHER" id="PTHR43764">
    <property type="entry name" value="MOLYBDENUM COFACTOR BIOSYNTHESIS"/>
    <property type="match status" value="1"/>
</dbReference>
<evidence type="ECO:0000256" key="4">
    <source>
        <dbReference type="ARBA" id="ARBA00023150"/>
    </source>
</evidence>